<keyword evidence="1" id="KW-0805">Transcription regulation</keyword>
<dbReference type="InterPro" id="IPR001347">
    <property type="entry name" value="SIS_dom"/>
</dbReference>
<dbReference type="eggNOG" id="COG1737">
    <property type="taxonomic scope" value="Bacteria"/>
</dbReference>
<dbReference type="SUPFAM" id="SSF53697">
    <property type="entry name" value="SIS domain"/>
    <property type="match status" value="1"/>
</dbReference>
<dbReference type="PROSITE" id="PS51071">
    <property type="entry name" value="HTH_RPIR"/>
    <property type="match status" value="1"/>
</dbReference>
<dbReference type="AlphaFoldDB" id="W6TBM1"/>
<dbReference type="RefSeq" id="WP_033614604.1">
    <property type="nucleotide sequence ID" value="NZ_KK036524.1"/>
</dbReference>
<dbReference type="Pfam" id="PF01380">
    <property type="entry name" value="SIS"/>
    <property type="match status" value="1"/>
</dbReference>
<feature type="domain" description="HTH rpiR-type" evidence="4">
    <location>
        <begin position="6"/>
        <end position="79"/>
    </location>
</feature>
<dbReference type="GO" id="GO:0003677">
    <property type="term" value="F:DNA binding"/>
    <property type="evidence" value="ECO:0007669"/>
    <property type="project" value="UniProtKB-KW"/>
</dbReference>
<dbReference type="InterPro" id="IPR000281">
    <property type="entry name" value="HTH_RpiR"/>
</dbReference>
<evidence type="ECO:0000259" key="4">
    <source>
        <dbReference type="PROSITE" id="PS51071"/>
    </source>
</evidence>
<evidence type="ECO:0000259" key="5">
    <source>
        <dbReference type="PROSITE" id="PS51464"/>
    </source>
</evidence>
<evidence type="ECO:0000256" key="3">
    <source>
        <dbReference type="ARBA" id="ARBA00023163"/>
    </source>
</evidence>
<gene>
    <name evidence="6" type="ORF">LFAB_15300</name>
</gene>
<dbReference type="InterPro" id="IPR036388">
    <property type="entry name" value="WH-like_DNA-bd_sf"/>
</dbReference>
<dbReference type="EMBL" id="AWWK01000076">
    <property type="protein sequence ID" value="ETY72880.1"/>
    <property type="molecule type" value="Genomic_DNA"/>
</dbReference>
<dbReference type="Pfam" id="PF01418">
    <property type="entry name" value="HTH_6"/>
    <property type="match status" value="1"/>
</dbReference>
<feature type="domain" description="SIS" evidence="5">
    <location>
        <begin position="113"/>
        <end position="253"/>
    </location>
</feature>
<evidence type="ECO:0000313" key="7">
    <source>
        <dbReference type="Proteomes" id="UP000019247"/>
    </source>
</evidence>
<dbReference type="SUPFAM" id="SSF46689">
    <property type="entry name" value="Homeodomain-like"/>
    <property type="match status" value="1"/>
</dbReference>
<dbReference type="Gene3D" id="3.40.50.10490">
    <property type="entry name" value="Glucose-6-phosphate isomerase like protein, domain 1"/>
    <property type="match status" value="1"/>
</dbReference>
<dbReference type="InterPro" id="IPR035472">
    <property type="entry name" value="RpiR-like_SIS"/>
</dbReference>
<evidence type="ECO:0000256" key="2">
    <source>
        <dbReference type="ARBA" id="ARBA00023125"/>
    </source>
</evidence>
<dbReference type="CDD" id="cd05013">
    <property type="entry name" value="SIS_RpiR"/>
    <property type="match status" value="1"/>
</dbReference>
<dbReference type="PROSITE" id="PS51464">
    <property type="entry name" value="SIS"/>
    <property type="match status" value="1"/>
</dbReference>
<dbReference type="Proteomes" id="UP000019247">
    <property type="component" value="Unassembled WGS sequence"/>
</dbReference>
<dbReference type="OrthoDB" id="3684496at2"/>
<dbReference type="InterPro" id="IPR046348">
    <property type="entry name" value="SIS_dom_sf"/>
</dbReference>
<dbReference type="InterPro" id="IPR009057">
    <property type="entry name" value="Homeodomain-like_sf"/>
</dbReference>
<keyword evidence="2" id="KW-0238">DNA-binding</keyword>
<evidence type="ECO:0000256" key="1">
    <source>
        <dbReference type="ARBA" id="ARBA00023015"/>
    </source>
</evidence>
<keyword evidence="3" id="KW-0804">Transcription</keyword>
<dbReference type="GO" id="GO:1901135">
    <property type="term" value="P:carbohydrate derivative metabolic process"/>
    <property type="evidence" value="ECO:0007669"/>
    <property type="project" value="InterPro"/>
</dbReference>
<evidence type="ECO:0008006" key="8">
    <source>
        <dbReference type="Google" id="ProtNLM"/>
    </source>
</evidence>
<dbReference type="GO" id="GO:0003700">
    <property type="term" value="F:DNA-binding transcription factor activity"/>
    <property type="evidence" value="ECO:0007669"/>
    <property type="project" value="InterPro"/>
</dbReference>
<dbReference type="STRING" id="1400520.LFAB_15300"/>
<accession>W6TBM1</accession>
<protein>
    <recommendedName>
        <fullName evidence="8">RpiR family transcriptional regulator</fullName>
    </recommendedName>
</protein>
<dbReference type="PANTHER" id="PTHR30514:SF10">
    <property type="entry name" value="MURR_RPIR FAMILY TRANSCRIPTIONAL REGULATOR"/>
    <property type="match status" value="1"/>
</dbReference>
<dbReference type="PATRIC" id="fig|1400520.3.peg.3001"/>
<dbReference type="PANTHER" id="PTHR30514">
    <property type="entry name" value="GLUCOKINASE"/>
    <property type="match status" value="1"/>
</dbReference>
<dbReference type="HOGENOM" id="CLU_055769_0_3_9"/>
<dbReference type="InterPro" id="IPR047640">
    <property type="entry name" value="RpiR-like"/>
</dbReference>
<organism evidence="6 7">
    <name type="scientific">Lactiplantibacillus fabifermentans T30PCM01</name>
    <dbReference type="NCBI Taxonomy" id="1400520"/>
    <lineage>
        <taxon>Bacteria</taxon>
        <taxon>Bacillati</taxon>
        <taxon>Bacillota</taxon>
        <taxon>Bacilli</taxon>
        <taxon>Lactobacillales</taxon>
        <taxon>Lactobacillaceae</taxon>
        <taxon>Lactiplantibacillus</taxon>
    </lineage>
</organism>
<dbReference type="Gene3D" id="1.10.10.10">
    <property type="entry name" value="Winged helix-like DNA-binding domain superfamily/Winged helix DNA-binding domain"/>
    <property type="match status" value="1"/>
</dbReference>
<sequence length="267" mass="29888">MENKVDDLFLLIEAHRNLFTNVEQQIADYFIGKRPMLSITDLAKTIAVSPPSITRFCKKLGLNNYKELNFLYSLSLSDQTKDASEISTPVTASYHALATRSDAAYRSQSVKNFCDLIDANRIIMFWGLGFNSFAGSDFEFKFARLGKVVQVYSDQHSISLSAHLLQPNDLVLIASLKGLDKDMLASVKVGHSKGAKFLMITANEDSPIIDYCEETIYAASFSNDEALGNISPQIPILIQLDIVYSKYTKQHQANIGKWLQSEDILKK</sequence>
<evidence type="ECO:0000313" key="6">
    <source>
        <dbReference type="EMBL" id="ETY72880.1"/>
    </source>
</evidence>
<comment type="caution">
    <text evidence="6">The sequence shown here is derived from an EMBL/GenBank/DDBJ whole genome shotgun (WGS) entry which is preliminary data.</text>
</comment>
<proteinExistence type="predicted"/>
<name>W6TBM1_9LACO</name>
<reference evidence="6 7" key="1">
    <citation type="journal article" date="2014" name="Genome Announc.">
        <title>Genome Sequence of Lactobacillus fabifermentans Strain T30PCM01, Isolated from Fermenting Grape Marc.</title>
        <authorList>
            <person name="Treu L."/>
            <person name="Vendramin V."/>
            <person name="Bovo B."/>
            <person name="Giacomini A."/>
            <person name="Corich V."/>
            <person name="Campanaro S."/>
        </authorList>
    </citation>
    <scope>NUCLEOTIDE SEQUENCE [LARGE SCALE GENOMIC DNA]</scope>
    <source>
        <strain evidence="6 7">T30PCM01</strain>
    </source>
</reference>
<dbReference type="GO" id="GO:0097367">
    <property type="term" value="F:carbohydrate derivative binding"/>
    <property type="evidence" value="ECO:0007669"/>
    <property type="project" value="InterPro"/>
</dbReference>